<dbReference type="EnsemblMetazoa" id="CJA35906.1">
    <property type="protein sequence ID" value="CJA35906.1"/>
    <property type="gene ID" value="WBGene00211753"/>
</dbReference>
<evidence type="ECO:0000313" key="2">
    <source>
        <dbReference type="Proteomes" id="UP000005237"/>
    </source>
</evidence>
<reference evidence="1" key="2">
    <citation type="submission" date="2022-06" db="UniProtKB">
        <authorList>
            <consortium name="EnsemblMetazoa"/>
        </authorList>
    </citation>
    <scope>IDENTIFICATION</scope>
    <source>
        <strain evidence="1">DF5081</strain>
    </source>
</reference>
<reference evidence="2" key="1">
    <citation type="submission" date="2010-08" db="EMBL/GenBank/DDBJ databases">
        <authorList>
            <consortium name="Caenorhabditis japonica Sequencing Consortium"/>
            <person name="Wilson R.K."/>
        </authorList>
    </citation>
    <scope>NUCLEOTIDE SEQUENCE [LARGE SCALE GENOMIC DNA]</scope>
    <source>
        <strain evidence="2">DF5081</strain>
    </source>
</reference>
<keyword evidence="2" id="KW-1185">Reference proteome</keyword>
<dbReference type="Proteomes" id="UP000005237">
    <property type="component" value="Unassembled WGS sequence"/>
</dbReference>
<accession>A0A8R1EL62</accession>
<dbReference type="AlphaFoldDB" id="A0A8R1EL62"/>
<protein>
    <submittedName>
        <fullName evidence="1">Uncharacterized protein</fullName>
    </submittedName>
</protein>
<evidence type="ECO:0000313" key="1">
    <source>
        <dbReference type="EnsemblMetazoa" id="CJA35906.1"/>
    </source>
</evidence>
<sequence>RVSAHFDQEIQYFHFLGLPIVKKNLLAECHINKLF</sequence>
<name>A0A8R1EL62_CAEJA</name>
<proteinExistence type="predicted"/>
<organism evidence="1 2">
    <name type="scientific">Caenorhabditis japonica</name>
    <dbReference type="NCBI Taxonomy" id="281687"/>
    <lineage>
        <taxon>Eukaryota</taxon>
        <taxon>Metazoa</taxon>
        <taxon>Ecdysozoa</taxon>
        <taxon>Nematoda</taxon>
        <taxon>Chromadorea</taxon>
        <taxon>Rhabditida</taxon>
        <taxon>Rhabditina</taxon>
        <taxon>Rhabditomorpha</taxon>
        <taxon>Rhabditoidea</taxon>
        <taxon>Rhabditidae</taxon>
        <taxon>Peloderinae</taxon>
        <taxon>Caenorhabditis</taxon>
    </lineage>
</organism>